<proteinExistence type="inferred from homology"/>
<keyword evidence="4" id="KW-0997">Cell inner membrane</keyword>
<evidence type="ECO:0000256" key="1">
    <source>
        <dbReference type="ARBA" id="ARBA00004429"/>
    </source>
</evidence>
<dbReference type="PANTHER" id="PTHR38674:SF1">
    <property type="entry name" value="ALKANE 1-MONOOXYGENASE 1"/>
    <property type="match status" value="1"/>
</dbReference>
<evidence type="ECO:0000256" key="10">
    <source>
        <dbReference type="ARBA" id="ARBA00023033"/>
    </source>
</evidence>
<evidence type="ECO:0000313" key="14">
    <source>
        <dbReference type="EMBL" id="SUZ53881.1"/>
    </source>
</evidence>
<evidence type="ECO:0000256" key="4">
    <source>
        <dbReference type="ARBA" id="ARBA00022519"/>
    </source>
</evidence>
<gene>
    <name evidence="14" type="ORF">METZ01_LOCUS6735</name>
</gene>
<keyword evidence="5 12" id="KW-0812">Transmembrane</keyword>
<evidence type="ECO:0000256" key="3">
    <source>
        <dbReference type="ARBA" id="ARBA00022475"/>
    </source>
</evidence>
<dbReference type="InterPro" id="IPR005804">
    <property type="entry name" value="FA_desaturase_dom"/>
</dbReference>
<evidence type="ECO:0000256" key="7">
    <source>
        <dbReference type="ARBA" id="ARBA00022989"/>
    </source>
</evidence>
<keyword evidence="3" id="KW-1003">Cell membrane</keyword>
<dbReference type="EMBL" id="UINC01000355">
    <property type="protein sequence ID" value="SUZ53881.1"/>
    <property type="molecule type" value="Genomic_DNA"/>
</dbReference>
<organism evidence="14">
    <name type="scientific">marine metagenome</name>
    <dbReference type="NCBI Taxonomy" id="408172"/>
    <lineage>
        <taxon>unclassified sequences</taxon>
        <taxon>metagenomes</taxon>
        <taxon>ecological metagenomes</taxon>
    </lineage>
</organism>
<dbReference type="AlphaFoldDB" id="A0A381NH52"/>
<keyword evidence="6" id="KW-0479">Metal-binding</keyword>
<evidence type="ECO:0000256" key="11">
    <source>
        <dbReference type="ARBA" id="ARBA00023136"/>
    </source>
</evidence>
<feature type="domain" description="Fatty acid desaturase" evidence="13">
    <location>
        <begin position="105"/>
        <end position="321"/>
    </location>
</feature>
<dbReference type="GO" id="GO:0005886">
    <property type="term" value="C:plasma membrane"/>
    <property type="evidence" value="ECO:0007669"/>
    <property type="project" value="UniProtKB-SubCell"/>
</dbReference>
<feature type="transmembrane region" description="Helical" evidence="12">
    <location>
        <begin position="234"/>
        <end position="253"/>
    </location>
</feature>
<feature type="transmembrane region" description="Helical" evidence="12">
    <location>
        <begin position="28"/>
        <end position="49"/>
    </location>
</feature>
<accession>A0A381NH52</accession>
<feature type="transmembrane region" description="Helical" evidence="12">
    <location>
        <begin position="70"/>
        <end position="90"/>
    </location>
</feature>
<feature type="transmembrane region" description="Helical" evidence="12">
    <location>
        <begin position="102"/>
        <end position="120"/>
    </location>
</feature>
<comment type="similarity">
    <text evidence="2">Belongs to the fatty acid desaturase type 1 family. AlkB subfamily.</text>
</comment>
<dbReference type="CDD" id="cd03512">
    <property type="entry name" value="Alkane-hydroxylase"/>
    <property type="match status" value="1"/>
</dbReference>
<evidence type="ECO:0000259" key="13">
    <source>
        <dbReference type="Pfam" id="PF00487"/>
    </source>
</evidence>
<dbReference type="GO" id="GO:0004497">
    <property type="term" value="F:monooxygenase activity"/>
    <property type="evidence" value="ECO:0007669"/>
    <property type="project" value="UniProtKB-KW"/>
</dbReference>
<name>A0A381NH52_9ZZZZ</name>
<keyword evidence="10" id="KW-0503">Monooxygenase</keyword>
<dbReference type="Pfam" id="PF00487">
    <property type="entry name" value="FA_desaturase"/>
    <property type="match status" value="1"/>
</dbReference>
<evidence type="ECO:0000256" key="9">
    <source>
        <dbReference type="ARBA" id="ARBA00023004"/>
    </source>
</evidence>
<reference evidence="14" key="1">
    <citation type="submission" date="2018-05" db="EMBL/GenBank/DDBJ databases">
        <authorList>
            <person name="Lanie J.A."/>
            <person name="Ng W.-L."/>
            <person name="Kazmierczak K.M."/>
            <person name="Andrzejewski T.M."/>
            <person name="Davidsen T.M."/>
            <person name="Wayne K.J."/>
            <person name="Tettelin H."/>
            <person name="Glass J.I."/>
            <person name="Rusch D."/>
            <person name="Podicherti R."/>
            <person name="Tsui H.-C.T."/>
            <person name="Winkler M.E."/>
        </authorList>
    </citation>
    <scope>NUCLEOTIDE SEQUENCE</scope>
</reference>
<feature type="transmembrane region" description="Helical" evidence="12">
    <location>
        <begin position="5"/>
        <end position="22"/>
    </location>
</feature>
<keyword evidence="11 12" id="KW-0472">Membrane</keyword>
<comment type="subcellular location">
    <subcellularLocation>
        <location evidence="1">Cell inner membrane</location>
        <topology evidence="1">Multi-pass membrane protein</topology>
    </subcellularLocation>
</comment>
<protein>
    <recommendedName>
        <fullName evidence="13">Fatty acid desaturase domain-containing protein</fullName>
    </recommendedName>
</protein>
<dbReference type="InterPro" id="IPR033885">
    <property type="entry name" value="AlkB/XylM"/>
</dbReference>
<keyword evidence="8" id="KW-0560">Oxidoreductase</keyword>
<evidence type="ECO:0000256" key="12">
    <source>
        <dbReference type="SAM" id="Phobius"/>
    </source>
</evidence>
<keyword evidence="7 12" id="KW-1133">Transmembrane helix</keyword>
<dbReference type="PANTHER" id="PTHR38674">
    <property type="entry name" value="ALKANE 1-MONOOXYGENASE 1"/>
    <property type="match status" value="1"/>
</dbReference>
<keyword evidence="9" id="KW-0408">Iron</keyword>
<sequence length="347" mass="41096">MKYRFLKYFLVLTIPYLAYLAFNGTGIITFAPFIQAFVIIPFIELFLVSNKKNLSDAEEEMIKDDRVYDLLLYLCLPTLYFLLWTFLGSISQPNLSSFDKVGRVLSMGLLCGSFGINIGHELGHRYKNYEQFIAKLFLLTSMYMHFFIEHNKGHHKRVSTKEDPSSARYGENIFSFWFRSITSGYISSWNLEFKRLKRSGKSSFSLSNQMLQFQLIQFTFAMLIYYLFGLQILLYFFISAFIGILTLETVNYIEHYGLQRKVNNKGNYERIKPYHSWNSNHPIGRIMLFELSRHSDHHYNSLRKYQILKNHKNTPQMPTGYPGMMILALVPPLWFYVMNRRLRYYFS</sequence>
<feature type="transmembrane region" description="Helical" evidence="12">
    <location>
        <begin position="319"/>
        <end position="337"/>
    </location>
</feature>
<evidence type="ECO:0000256" key="5">
    <source>
        <dbReference type="ARBA" id="ARBA00022692"/>
    </source>
</evidence>
<evidence type="ECO:0000256" key="8">
    <source>
        <dbReference type="ARBA" id="ARBA00023002"/>
    </source>
</evidence>
<evidence type="ECO:0000256" key="2">
    <source>
        <dbReference type="ARBA" id="ARBA00010823"/>
    </source>
</evidence>
<evidence type="ECO:0000256" key="6">
    <source>
        <dbReference type="ARBA" id="ARBA00022723"/>
    </source>
</evidence>
<dbReference type="GO" id="GO:0046872">
    <property type="term" value="F:metal ion binding"/>
    <property type="evidence" value="ECO:0007669"/>
    <property type="project" value="UniProtKB-KW"/>
</dbReference>
<dbReference type="GO" id="GO:0006629">
    <property type="term" value="P:lipid metabolic process"/>
    <property type="evidence" value="ECO:0007669"/>
    <property type="project" value="InterPro"/>
</dbReference>